<accession>A0ABW5Q5Y3</accession>
<sequence>MTNQSVVVLARMNNNFILINQYRKPIDGYTIQLPGGGVNQDEPLEDAVRREFIEETGYRCGQVTFLGKLRPASWISNEVTYVYYTDDVIEYIGQALESHENIEVLNMSTNDLLKNIETGKIVDSELTYACLQCLLKGIININMKGLTS</sequence>
<name>A0ABW5Q5Y3_9BACI</name>
<dbReference type="GO" id="GO:0016787">
    <property type="term" value="F:hydrolase activity"/>
    <property type="evidence" value="ECO:0007669"/>
    <property type="project" value="UniProtKB-KW"/>
</dbReference>
<protein>
    <submittedName>
        <fullName evidence="4">NUDIX hydrolase</fullName>
        <ecNumber evidence="4">3.6.-.-</ecNumber>
    </submittedName>
</protein>
<keyword evidence="2 4" id="KW-0378">Hydrolase</keyword>
<evidence type="ECO:0000259" key="3">
    <source>
        <dbReference type="PROSITE" id="PS51462"/>
    </source>
</evidence>
<dbReference type="PANTHER" id="PTHR11839">
    <property type="entry name" value="UDP/ADP-SUGAR PYROPHOSPHATASE"/>
    <property type="match status" value="1"/>
</dbReference>
<dbReference type="EC" id="3.6.-.-" evidence="4"/>
<dbReference type="PROSITE" id="PS00893">
    <property type="entry name" value="NUDIX_BOX"/>
    <property type="match status" value="1"/>
</dbReference>
<dbReference type="Proteomes" id="UP001597452">
    <property type="component" value="Unassembled WGS sequence"/>
</dbReference>
<comment type="caution">
    <text evidence="4">The sequence shown here is derived from an EMBL/GenBank/DDBJ whole genome shotgun (WGS) entry which is preliminary data.</text>
</comment>
<evidence type="ECO:0000256" key="1">
    <source>
        <dbReference type="ARBA" id="ARBA00001946"/>
    </source>
</evidence>
<dbReference type="Gene3D" id="3.90.79.10">
    <property type="entry name" value="Nucleoside Triphosphate Pyrophosphohydrolase"/>
    <property type="match status" value="1"/>
</dbReference>
<dbReference type="SUPFAM" id="SSF55811">
    <property type="entry name" value="Nudix"/>
    <property type="match status" value="1"/>
</dbReference>
<dbReference type="InterPro" id="IPR000086">
    <property type="entry name" value="NUDIX_hydrolase_dom"/>
</dbReference>
<organism evidence="4 5">
    <name type="scientific">Piscibacillus salipiscarius</name>
    <dbReference type="NCBI Taxonomy" id="299480"/>
    <lineage>
        <taxon>Bacteria</taxon>
        <taxon>Bacillati</taxon>
        <taxon>Bacillota</taxon>
        <taxon>Bacilli</taxon>
        <taxon>Bacillales</taxon>
        <taxon>Bacillaceae</taxon>
        <taxon>Piscibacillus</taxon>
    </lineage>
</organism>
<keyword evidence="5" id="KW-1185">Reference proteome</keyword>
<feature type="domain" description="Nudix hydrolase" evidence="3">
    <location>
        <begin position="1"/>
        <end position="129"/>
    </location>
</feature>
<dbReference type="PANTHER" id="PTHR11839:SF18">
    <property type="entry name" value="NUDIX HYDROLASE DOMAIN-CONTAINING PROTEIN"/>
    <property type="match status" value="1"/>
</dbReference>
<gene>
    <name evidence="4" type="ORF">ACFSW4_00195</name>
</gene>
<dbReference type="InterPro" id="IPR015797">
    <property type="entry name" value="NUDIX_hydrolase-like_dom_sf"/>
</dbReference>
<reference evidence="5" key="1">
    <citation type="journal article" date="2019" name="Int. J. Syst. Evol. Microbiol.">
        <title>The Global Catalogue of Microorganisms (GCM) 10K type strain sequencing project: providing services to taxonomists for standard genome sequencing and annotation.</title>
        <authorList>
            <consortium name="The Broad Institute Genomics Platform"/>
            <consortium name="The Broad Institute Genome Sequencing Center for Infectious Disease"/>
            <person name="Wu L."/>
            <person name="Ma J."/>
        </authorList>
    </citation>
    <scope>NUCLEOTIDE SEQUENCE [LARGE SCALE GENOMIC DNA]</scope>
    <source>
        <strain evidence="5">TISTR 1571</strain>
    </source>
</reference>
<dbReference type="Pfam" id="PF00293">
    <property type="entry name" value="NUDIX"/>
    <property type="match status" value="1"/>
</dbReference>
<proteinExistence type="predicted"/>
<dbReference type="InterPro" id="IPR020084">
    <property type="entry name" value="NUDIX_hydrolase_CS"/>
</dbReference>
<evidence type="ECO:0000313" key="4">
    <source>
        <dbReference type="EMBL" id="MFD2637303.1"/>
    </source>
</evidence>
<evidence type="ECO:0000313" key="5">
    <source>
        <dbReference type="Proteomes" id="UP001597452"/>
    </source>
</evidence>
<dbReference type="RefSeq" id="WP_054754601.1">
    <property type="nucleotide sequence ID" value="NZ_JBHUMZ010000003.1"/>
</dbReference>
<comment type="cofactor">
    <cofactor evidence="1">
        <name>Mg(2+)</name>
        <dbReference type="ChEBI" id="CHEBI:18420"/>
    </cofactor>
</comment>
<dbReference type="EMBL" id="JBHUMZ010000003">
    <property type="protein sequence ID" value="MFD2637303.1"/>
    <property type="molecule type" value="Genomic_DNA"/>
</dbReference>
<evidence type="ECO:0000256" key="2">
    <source>
        <dbReference type="ARBA" id="ARBA00022801"/>
    </source>
</evidence>
<dbReference type="PROSITE" id="PS51462">
    <property type="entry name" value="NUDIX"/>
    <property type="match status" value="1"/>
</dbReference>
<dbReference type="CDD" id="cd03424">
    <property type="entry name" value="NUDIX_ADPRase_Nudt5_UGPPase_Nudt14"/>
    <property type="match status" value="1"/>
</dbReference>